<keyword evidence="2" id="KW-1185">Reference proteome</keyword>
<accession>A0ACB8LWB1</accession>
<name>A0ACB8LWB1_CITSI</name>
<dbReference type="Proteomes" id="UP000829398">
    <property type="component" value="Chromosome 3"/>
</dbReference>
<sequence>MKPQNPPTKLARLADFGTGRANWSRSCSMESSKGDGSPSIALELELGTGCSKRSCGFTIFQLQELQLQSLILKYMEARLPVPSQLVIPIWKSVASSVSGLSGDLHQLYPSFYGSGSLHLELKNGLDAEPGRCRRTDGKKWRCSKEAIPDHKYCERHVHRGRLRSRKLVEASRRSPSTSSAITNANTNLSISLPAVNNSSTAIATASNPSPNFGFSPRSVLYDGGNKKLEPSL</sequence>
<dbReference type="EMBL" id="CM039172">
    <property type="protein sequence ID" value="KAH9777544.1"/>
    <property type="molecule type" value="Genomic_DNA"/>
</dbReference>
<protein>
    <submittedName>
        <fullName evidence="1">GRF transcription factor</fullName>
    </submittedName>
</protein>
<comment type="caution">
    <text evidence="1">The sequence shown here is derived from an EMBL/GenBank/DDBJ whole genome shotgun (WGS) entry which is preliminary data.</text>
</comment>
<gene>
    <name evidence="1" type="ORF">KPL71_007062</name>
</gene>
<proteinExistence type="predicted"/>
<evidence type="ECO:0000313" key="1">
    <source>
        <dbReference type="EMBL" id="KAH9777544.1"/>
    </source>
</evidence>
<reference evidence="2" key="1">
    <citation type="journal article" date="2023" name="Hortic. Res.">
        <title>A chromosome-level phased genome enabling allele-level studies in sweet orange: a case study on citrus Huanglongbing tolerance.</title>
        <authorList>
            <person name="Wu B."/>
            <person name="Yu Q."/>
            <person name="Deng Z."/>
            <person name="Duan Y."/>
            <person name="Luo F."/>
            <person name="Gmitter F. Jr."/>
        </authorList>
    </citation>
    <scope>NUCLEOTIDE SEQUENCE [LARGE SCALE GENOMIC DNA]</scope>
    <source>
        <strain evidence="2">cv. Valencia</strain>
    </source>
</reference>
<organism evidence="1 2">
    <name type="scientific">Citrus sinensis</name>
    <name type="common">Sweet orange</name>
    <name type="synonym">Citrus aurantium var. sinensis</name>
    <dbReference type="NCBI Taxonomy" id="2711"/>
    <lineage>
        <taxon>Eukaryota</taxon>
        <taxon>Viridiplantae</taxon>
        <taxon>Streptophyta</taxon>
        <taxon>Embryophyta</taxon>
        <taxon>Tracheophyta</taxon>
        <taxon>Spermatophyta</taxon>
        <taxon>Magnoliopsida</taxon>
        <taxon>eudicotyledons</taxon>
        <taxon>Gunneridae</taxon>
        <taxon>Pentapetalae</taxon>
        <taxon>rosids</taxon>
        <taxon>malvids</taxon>
        <taxon>Sapindales</taxon>
        <taxon>Rutaceae</taxon>
        <taxon>Aurantioideae</taxon>
        <taxon>Citrus</taxon>
    </lineage>
</organism>
<evidence type="ECO:0000313" key="2">
    <source>
        <dbReference type="Proteomes" id="UP000829398"/>
    </source>
</evidence>